<organism evidence="1 2">
    <name type="scientific">Chryseomicrobium palamuruense</name>
    <dbReference type="NCBI Taxonomy" id="682973"/>
    <lineage>
        <taxon>Bacteria</taxon>
        <taxon>Bacillati</taxon>
        <taxon>Bacillota</taxon>
        <taxon>Bacilli</taxon>
        <taxon>Bacillales</taxon>
        <taxon>Caryophanaceae</taxon>
        <taxon>Chryseomicrobium</taxon>
    </lineage>
</organism>
<name>A0ABV8UZ42_9BACL</name>
<dbReference type="RefSeq" id="WP_378142282.1">
    <property type="nucleotide sequence ID" value="NZ_JBHSEF010000024.1"/>
</dbReference>
<protein>
    <submittedName>
        <fullName evidence="1">Uncharacterized protein</fullName>
    </submittedName>
</protein>
<comment type="caution">
    <text evidence="1">The sequence shown here is derived from an EMBL/GenBank/DDBJ whole genome shotgun (WGS) entry which is preliminary data.</text>
</comment>
<dbReference type="Proteomes" id="UP001595733">
    <property type="component" value="Unassembled WGS sequence"/>
</dbReference>
<evidence type="ECO:0000313" key="1">
    <source>
        <dbReference type="EMBL" id="MFC4355720.1"/>
    </source>
</evidence>
<dbReference type="EMBL" id="JBHSEF010000024">
    <property type="protein sequence ID" value="MFC4355720.1"/>
    <property type="molecule type" value="Genomic_DNA"/>
</dbReference>
<proteinExistence type="predicted"/>
<keyword evidence="2" id="KW-1185">Reference proteome</keyword>
<reference evidence="2" key="1">
    <citation type="journal article" date="2019" name="Int. J. Syst. Evol. Microbiol.">
        <title>The Global Catalogue of Microorganisms (GCM) 10K type strain sequencing project: providing services to taxonomists for standard genome sequencing and annotation.</title>
        <authorList>
            <consortium name="The Broad Institute Genomics Platform"/>
            <consortium name="The Broad Institute Genome Sequencing Center for Infectious Disease"/>
            <person name="Wu L."/>
            <person name="Ma J."/>
        </authorList>
    </citation>
    <scope>NUCLEOTIDE SEQUENCE [LARGE SCALE GENOMIC DNA]</scope>
    <source>
        <strain evidence="2">CCUG 50353</strain>
    </source>
</reference>
<evidence type="ECO:0000313" key="2">
    <source>
        <dbReference type="Proteomes" id="UP001595733"/>
    </source>
</evidence>
<gene>
    <name evidence="1" type="ORF">ACFO0S_11720</name>
</gene>
<sequence length="93" mass="11280">MTIKIAYYEVRRHIDFYLVQQHVEREQFLYGTSEGVRCATRTFTWKQLHDISYKPFSSGEGLLYLHTYQGMFSYRVKENPTPFLRFAEERIRC</sequence>
<accession>A0ABV8UZ42</accession>